<organism evidence="6 7">
    <name type="scientific">Aliivibrio wodanis</name>
    <dbReference type="NCBI Taxonomy" id="80852"/>
    <lineage>
        <taxon>Bacteria</taxon>
        <taxon>Pseudomonadati</taxon>
        <taxon>Pseudomonadota</taxon>
        <taxon>Gammaproteobacteria</taxon>
        <taxon>Vibrionales</taxon>
        <taxon>Vibrionaceae</taxon>
        <taxon>Aliivibrio</taxon>
    </lineage>
</organism>
<evidence type="ECO:0000256" key="3">
    <source>
        <dbReference type="ARBA" id="ARBA00022692"/>
    </source>
</evidence>
<keyword evidence="3" id="KW-0812">Transmembrane</keyword>
<evidence type="ECO:0000256" key="4">
    <source>
        <dbReference type="ARBA" id="ARBA00022729"/>
    </source>
</evidence>
<dbReference type="Proteomes" id="UP000032427">
    <property type="component" value="Chromosome 2"/>
</dbReference>
<dbReference type="STRING" id="80852.AWOD_II_0866"/>
<dbReference type="AlphaFoldDB" id="A0A090I707"/>
<accession>A0A090I707</accession>
<keyword evidence="4" id="KW-0732">Signal</keyword>
<proteinExistence type="predicted"/>
<dbReference type="PANTHER" id="PTHR35892:SF2">
    <property type="entry name" value="OUTER MEMBRANE PROTEIN PAGN"/>
    <property type="match status" value="1"/>
</dbReference>
<dbReference type="PANTHER" id="PTHR35892">
    <property type="entry name" value="OUTER MEMBRANE PROTEIN PAGN-RELATED"/>
    <property type="match status" value="1"/>
</dbReference>
<keyword evidence="5" id="KW-0472">Membrane</keyword>
<keyword evidence="2" id="KW-1134">Transmembrane beta strand</keyword>
<dbReference type="Gene3D" id="2.40.160.20">
    <property type="match status" value="1"/>
</dbReference>
<dbReference type="SUPFAM" id="SSF56925">
    <property type="entry name" value="OMPA-like"/>
    <property type="match status" value="1"/>
</dbReference>
<keyword evidence="7" id="KW-1185">Reference proteome</keyword>
<name>A0A090I707_9GAMM</name>
<protein>
    <submittedName>
        <fullName evidence="6">Putative exported protein</fullName>
    </submittedName>
</protein>
<evidence type="ECO:0000313" key="6">
    <source>
        <dbReference type="EMBL" id="CED57490.1"/>
    </source>
</evidence>
<reference evidence="7" key="1">
    <citation type="submission" date="2014-09" db="EMBL/GenBank/DDBJ databases">
        <authorList>
            <person name="Hjerde E."/>
        </authorList>
    </citation>
    <scope>NUCLEOTIDE SEQUENCE [LARGE SCALE GENOMIC DNA]</scope>
    <source>
        <strain evidence="7">06/09/139</strain>
    </source>
</reference>
<dbReference type="EMBL" id="LN554847">
    <property type="protein sequence ID" value="CED57490.1"/>
    <property type="molecule type" value="Genomic_DNA"/>
</dbReference>
<evidence type="ECO:0000256" key="2">
    <source>
        <dbReference type="ARBA" id="ARBA00022452"/>
    </source>
</evidence>
<gene>
    <name evidence="6" type="ORF">AWOD_II_0866</name>
</gene>
<dbReference type="PATRIC" id="fig|80852.17.peg.3655"/>
<comment type="subcellular location">
    <subcellularLocation>
        <location evidence="1">Membrane</location>
        <topology evidence="1">Multi-pass membrane protein</topology>
    </subcellularLocation>
</comment>
<dbReference type="OrthoDB" id="5873117at2"/>
<evidence type="ECO:0000256" key="5">
    <source>
        <dbReference type="ARBA" id="ARBA00023136"/>
    </source>
</evidence>
<evidence type="ECO:0000313" key="7">
    <source>
        <dbReference type="Proteomes" id="UP000032427"/>
    </source>
</evidence>
<dbReference type="InterPro" id="IPR011250">
    <property type="entry name" value="OMP/PagP_B-barrel"/>
</dbReference>
<evidence type="ECO:0000256" key="1">
    <source>
        <dbReference type="ARBA" id="ARBA00004141"/>
    </source>
</evidence>
<dbReference type="GeneID" id="28543119"/>
<dbReference type="InterPro" id="IPR051723">
    <property type="entry name" value="Bact_OM_Invasion-Related"/>
</dbReference>
<sequence length="166" mass="18634">MNIKWLAVFGLCPLIVQAEYISEKNSSFSIGYSQLMLKEGSFKEDLNGIGFSGVSFKQKKNIGFVVSADYFQKDMVSGDTAEIWDLTVGPAFRFDDINWLRVYPLIGASFSSFEPVARDTDKVHFTVGFGTQFHLGESGMLIDINYKKIDMEIDSNMLFIGLGYAF</sequence>
<dbReference type="GO" id="GO:0009279">
    <property type="term" value="C:cell outer membrane"/>
    <property type="evidence" value="ECO:0007669"/>
    <property type="project" value="UniProtKB-SubCell"/>
</dbReference>
<dbReference type="KEGG" id="awd:AWOD_II_0866"/>
<dbReference type="HOGENOM" id="CLU_1599268_0_0_6"/>